<evidence type="ECO:0000313" key="3">
    <source>
        <dbReference type="Proteomes" id="UP000595140"/>
    </source>
</evidence>
<reference evidence="2 3" key="1">
    <citation type="submission" date="2018-04" db="EMBL/GenBank/DDBJ databases">
        <authorList>
            <person name="Vogel A."/>
        </authorList>
    </citation>
    <scope>NUCLEOTIDE SEQUENCE [LARGE SCALE GENOMIC DNA]</scope>
</reference>
<sequence length="255" mass="29197">MDVKRRLPQWMHCMPAADHEKKKSRTRDSSNGEEEDEAEVKKNFKPEDGNDGRVKKKPRIKDSTNGSENSEGLKKKTKTRYAKYGENIDRKAVKKGIKSEDVKTEKLEKDKFRTQKSRDDEKDLKQEVDEGTQKSWRKTSLEDYDAYLETKKHFGASKNIDESEPPPVRIHGTKAKHSVIEITDKNKRLPQTQDDEYSNGDEDLTVDDLLTIARELTGNEEACEALPPKPKTIPCLLGKDMMDLLLPPPSSKITR</sequence>
<feature type="compositionally biased region" description="Basic and acidic residues" evidence="1">
    <location>
        <begin position="178"/>
        <end position="187"/>
    </location>
</feature>
<feature type="region of interest" description="Disordered" evidence="1">
    <location>
        <begin position="1"/>
        <end position="137"/>
    </location>
</feature>
<feature type="compositionally biased region" description="Basic and acidic residues" evidence="1">
    <location>
        <begin position="39"/>
        <end position="53"/>
    </location>
</feature>
<dbReference type="EMBL" id="OOIL02001568">
    <property type="protein sequence ID" value="VFQ76808.1"/>
    <property type="molecule type" value="Genomic_DNA"/>
</dbReference>
<proteinExistence type="predicted"/>
<gene>
    <name evidence="2" type="ORF">CCAM_LOCUS18584</name>
</gene>
<evidence type="ECO:0000313" key="2">
    <source>
        <dbReference type="EMBL" id="VFQ76808.1"/>
    </source>
</evidence>
<evidence type="ECO:0000256" key="1">
    <source>
        <dbReference type="SAM" id="MobiDB-lite"/>
    </source>
</evidence>
<keyword evidence="3" id="KW-1185">Reference proteome</keyword>
<dbReference type="AlphaFoldDB" id="A0A484LLE6"/>
<accession>A0A484LLE6</accession>
<dbReference type="Proteomes" id="UP000595140">
    <property type="component" value="Unassembled WGS sequence"/>
</dbReference>
<protein>
    <submittedName>
        <fullName evidence="2">Uncharacterized protein</fullName>
    </submittedName>
</protein>
<feature type="compositionally biased region" description="Basic and acidic residues" evidence="1">
    <location>
        <begin position="86"/>
        <end position="132"/>
    </location>
</feature>
<feature type="compositionally biased region" description="Acidic residues" evidence="1">
    <location>
        <begin position="193"/>
        <end position="203"/>
    </location>
</feature>
<dbReference type="OrthoDB" id="1303081at2759"/>
<feature type="compositionally biased region" description="Basic and acidic residues" evidence="1">
    <location>
        <begin position="17"/>
        <end position="30"/>
    </location>
</feature>
<name>A0A484LLE6_9ASTE</name>
<feature type="region of interest" description="Disordered" evidence="1">
    <location>
        <begin position="157"/>
        <end position="203"/>
    </location>
</feature>
<organism evidence="2 3">
    <name type="scientific">Cuscuta campestris</name>
    <dbReference type="NCBI Taxonomy" id="132261"/>
    <lineage>
        <taxon>Eukaryota</taxon>
        <taxon>Viridiplantae</taxon>
        <taxon>Streptophyta</taxon>
        <taxon>Embryophyta</taxon>
        <taxon>Tracheophyta</taxon>
        <taxon>Spermatophyta</taxon>
        <taxon>Magnoliopsida</taxon>
        <taxon>eudicotyledons</taxon>
        <taxon>Gunneridae</taxon>
        <taxon>Pentapetalae</taxon>
        <taxon>asterids</taxon>
        <taxon>lamiids</taxon>
        <taxon>Solanales</taxon>
        <taxon>Convolvulaceae</taxon>
        <taxon>Cuscuteae</taxon>
        <taxon>Cuscuta</taxon>
        <taxon>Cuscuta subgen. Grammica</taxon>
        <taxon>Cuscuta sect. Cleistogrammica</taxon>
    </lineage>
</organism>